<feature type="transmembrane region" description="Helical" evidence="1">
    <location>
        <begin position="20"/>
        <end position="39"/>
    </location>
</feature>
<dbReference type="AlphaFoldDB" id="A0A9K3NU33"/>
<comment type="caution">
    <text evidence="2">The sequence shown here is derived from an EMBL/GenBank/DDBJ whole genome shotgun (WGS) entry which is preliminary data.</text>
</comment>
<evidence type="ECO:0000256" key="1">
    <source>
        <dbReference type="SAM" id="Phobius"/>
    </source>
</evidence>
<reference evidence="2" key="2">
    <citation type="submission" date="2020-06" db="EMBL/GenBank/DDBJ databases">
        <title>Helianthus annuus Genome sequencing and assembly Release 2.</title>
        <authorList>
            <person name="Gouzy J."/>
            <person name="Langlade N."/>
            <person name="Munos S."/>
        </authorList>
    </citation>
    <scope>NUCLEOTIDE SEQUENCE</scope>
    <source>
        <tissue evidence="2">Leaves</tissue>
    </source>
</reference>
<gene>
    <name evidence="2" type="ORF">HanXRQr2_Chr03g0089201</name>
</gene>
<keyword evidence="3" id="KW-1185">Reference proteome</keyword>
<keyword evidence="1" id="KW-1133">Transmembrane helix</keyword>
<reference evidence="2" key="1">
    <citation type="journal article" date="2017" name="Nature">
        <title>The sunflower genome provides insights into oil metabolism, flowering and Asterid evolution.</title>
        <authorList>
            <person name="Badouin H."/>
            <person name="Gouzy J."/>
            <person name="Grassa C.J."/>
            <person name="Murat F."/>
            <person name="Staton S.E."/>
            <person name="Cottret L."/>
            <person name="Lelandais-Briere C."/>
            <person name="Owens G.L."/>
            <person name="Carrere S."/>
            <person name="Mayjonade B."/>
            <person name="Legrand L."/>
            <person name="Gill N."/>
            <person name="Kane N.C."/>
            <person name="Bowers J.E."/>
            <person name="Hubner S."/>
            <person name="Bellec A."/>
            <person name="Berard A."/>
            <person name="Berges H."/>
            <person name="Blanchet N."/>
            <person name="Boniface M.C."/>
            <person name="Brunel D."/>
            <person name="Catrice O."/>
            <person name="Chaidir N."/>
            <person name="Claudel C."/>
            <person name="Donnadieu C."/>
            <person name="Faraut T."/>
            <person name="Fievet G."/>
            <person name="Helmstetter N."/>
            <person name="King M."/>
            <person name="Knapp S.J."/>
            <person name="Lai Z."/>
            <person name="Le Paslier M.C."/>
            <person name="Lippi Y."/>
            <person name="Lorenzon L."/>
            <person name="Mandel J.R."/>
            <person name="Marage G."/>
            <person name="Marchand G."/>
            <person name="Marquand E."/>
            <person name="Bret-Mestries E."/>
            <person name="Morien E."/>
            <person name="Nambeesan S."/>
            <person name="Nguyen T."/>
            <person name="Pegot-Espagnet P."/>
            <person name="Pouilly N."/>
            <person name="Raftis F."/>
            <person name="Sallet E."/>
            <person name="Schiex T."/>
            <person name="Thomas J."/>
            <person name="Vandecasteele C."/>
            <person name="Vares D."/>
            <person name="Vear F."/>
            <person name="Vautrin S."/>
            <person name="Crespi M."/>
            <person name="Mangin B."/>
            <person name="Burke J.M."/>
            <person name="Salse J."/>
            <person name="Munos S."/>
            <person name="Vincourt P."/>
            <person name="Rieseberg L.H."/>
            <person name="Langlade N.B."/>
        </authorList>
    </citation>
    <scope>NUCLEOTIDE SEQUENCE</scope>
    <source>
        <tissue evidence="2">Leaves</tissue>
    </source>
</reference>
<keyword evidence="1" id="KW-0812">Transmembrane</keyword>
<sequence length="90" mass="10494">MEPTLSFMAQMNYKILMHEARFAGAILGCLAMLMVRLMIVKMKTHHWVCKMVFKTQMHDGVEKPRNMAKVINSRWVGSKWARHFNAQKGN</sequence>
<evidence type="ECO:0000313" key="2">
    <source>
        <dbReference type="EMBL" id="KAF5812676.1"/>
    </source>
</evidence>
<protein>
    <submittedName>
        <fullName evidence="2">Uncharacterized protein</fullName>
    </submittedName>
</protein>
<dbReference type="EMBL" id="MNCJ02000318">
    <property type="protein sequence ID" value="KAF5812676.1"/>
    <property type="molecule type" value="Genomic_DNA"/>
</dbReference>
<keyword evidence="1" id="KW-0472">Membrane</keyword>
<evidence type="ECO:0000313" key="3">
    <source>
        <dbReference type="Proteomes" id="UP000215914"/>
    </source>
</evidence>
<accession>A0A9K3NU33</accession>
<organism evidence="2 3">
    <name type="scientific">Helianthus annuus</name>
    <name type="common">Common sunflower</name>
    <dbReference type="NCBI Taxonomy" id="4232"/>
    <lineage>
        <taxon>Eukaryota</taxon>
        <taxon>Viridiplantae</taxon>
        <taxon>Streptophyta</taxon>
        <taxon>Embryophyta</taxon>
        <taxon>Tracheophyta</taxon>
        <taxon>Spermatophyta</taxon>
        <taxon>Magnoliopsida</taxon>
        <taxon>eudicotyledons</taxon>
        <taxon>Gunneridae</taxon>
        <taxon>Pentapetalae</taxon>
        <taxon>asterids</taxon>
        <taxon>campanulids</taxon>
        <taxon>Asterales</taxon>
        <taxon>Asteraceae</taxon>
        <taxon>Asteroideae</taxon>
        <taxon>Heliantheae alliance</taxon>
        <taxon>Heliantheae</taxon>
        <taxon>Helianthus</taxon>
    </lineage>
</organism>
<proteinExistence type="predicted"/>
<dbReference type="Proteomes" id="UP000215914">
    <property type="component" value="Unassembled WGS sequence"/>
</dbReference>
<dbReference type="Gramene" id="mRNA:HanXRQr2_Chr03g0089201">
    <property type="protein sequence ID" value="CDS:HanXRQr2_Chr03g0089201.1"/>
    <property type="gene ID" value="HanXRQr2_Chr03g0089201"/>
</dbReference>
<name>A0A9K3NU33_HELAN</name>